<dbReference type="PRINTS" id="PR00503">
    <property type="entry name" value="BROMODOMAIN"/>
</dbReference>
<dbReference type="SUPFAM" id="SSF47370">
    <property type="entry name" value="Bromodomain"/>
    <property type="match status" value="2"/>
</dbReference>
<dbReference type="SMART" id="SM00439">
    <property type="entry name" value="BAH"/>
    <property type="match status" value="1"/>
</dbReference>
<feature type="region of interest" description="Disordered" evidence="9">
    <location>
        <begin position="430"/>
        <end position="468"/>
    </location>
</feature>
<dbReference type="InterPro" id="IPR037382">
    <property type="entry name" value="Rsc/polybromo"/>
</dbReference>
<keyword evidence="2" id="KW-0677">Repeat</keyword>
<dbReference type="EMBL" id="QEAP01000012">
    <property type="protein sequence ID" value="TPX77924.1"/>
    <property type="molecule type" value="Genomic_DNA"/>
</dbReference>
<feature type="compositionally biased region" description="Low complexity" evidence="9">
    <location>
        <begin position="565"/>
        <end position="577"/>
    </location>
</feature>
<dbReference type="Pfam" id="PF00439">
    <property type="entry name" value="Bromodomain"/>
    <property type="match status" value="2"/>
</dbReference>
<evidence type="ECO:0000259" key="10">
    <source>
        <dbReference type="PROSITE" id="PS50014"/>
    </source>
</evidence>
<dbReference type="Gene3D" id="1.20.920.10">
    <property type="entry name" value="Bromodomain-like"/>
    <property type="match status" value="2"/>
</dbReference>
<gene>
    <name evidence="12" type="ORF">CcCBS67573_g00827</name>
</gene>
<feature type="region of interest" description="Disordered" evidence="9">
    <location>
        <begin position="493"/>
        <end position="532"/>
    </location>
</feature>
<dbReference type="CDD" id="cd04717">
    <property type="entry name" value="BAH_polybromo"/>
    <property type="match status" value="1"/>
</dbReference>
<organism evidence="12 13">
    <name type="scientific">Chytriomyces confervae</name>
    <dbReference type="NCBI Taxonomy" id="246404"/>
    <lineage>
        <taxon>Eukaryota</taxon>
        <taxon>Fungi</taxon>
        <taxon>Fungi incertae sedis</taxon>
        <taxon>Chytridiomycota</taxon>
        <taxon>Chytridiomycota incertae sedis</taxon>
        <taxon>Chytridiomycetes</taxon>
        <taxon>Chytridiales</taxon>
        <taxon>Chytriomycetaceae</taxon>
        <taxon>Chytriomyces</taxon>
    </lineage>
</organism>
<feature type="compositionally biased region" description="Basic and acidic residues" evidence="9">
    <location>
        <begin position="448"/>
        <end position="459"/>
    </location>
</feature>
<feature type="domain" description="Bromo" evidence="10">
    <location>
        <begin position="37"/>
        <end position="111"/>
    </location>
</feature>
<dbReference type="SMART" id="SM00297">
    <property type="entry name" value="BROMO"/>
    <property type="match status" value="2"/>
</dbReference>
<dbReference type="PANTHER" id="PTHR16062">
    <property type="entry name" value="SWI/SNF-RELATED"/>
    <property type="match status" value="1"/>
</dbReference>
<dbReference type="AlphaFoldDB" id="A0A507FNP4"/>
<dbReference type="Proteomes" id="UP000320333">
    <property type="component" value="Unassembled WGS sequence"/>
</dbReference>
<feature type="compositionally biased region" description="Polar residues" evidence="9">
    <location>
        <begin position="431"/>
        <end position="440"/>
    </location>
</feature>
<keyword evidence="7" id="KW-0539">Nucleus</keyword>
<protein>
    <recommendedName>
        <fullName evidence="14">BAH domain-containing protein</fullName>
    </recommendedName>
</protein>
<dbReference type="PROSITE" id="PS50014">
    <property type="entry name" value="BROMODOMAIN_2"/>
    <property type="match status" value="2"/>
</dbReference>
<dbReference type="InterPro" id="IPR001487">
    <property type="entry name" value="Bromodomain"/>
</dbReference>
<dbReference type="GO" id="GO:0003682">
    <property type="term" value="F:chromatin binding"/>
    <property type="evidence" value="ECO:0007669"/>
    <property type="project" value="InterPro"/>
</dbReference>
<dbReference type="GO" id="GO:0006368">
    <property type="term" value="P:transcription elongation by RNA polymerase II"/>
    <property type="evidence" value="ECO:0007669"/>
    <property type="project" value="TreeGrafter"/>
</dbReference>
<keyword evidence="5 8" id="KW-0103">Bromodomain</keyword>
<evidence type="ECO:0008006" key="14">
    <source>
        <dbReference type="Google" id="ProtNLM"/>
    </source>
</evidence>
<evidence type="ECO:0000256" key="3">
    <source>
        <dbReference type="ARBA" id="ARBA00022853"/>
    </source>
</evidence>
<feature type="domain" description="BAH" evidence="11">
    <location>
        <begin position="279"/>
        <end position="399"/>
    </location>
</feature>
<dbReference type="Pfam" id="PF01426">
    <property type="entry name" value="BAH"/>
    <property type="match status" value="1"/>
</dbReference>
<keyword evidence="6" id="KW-0804">Transcription</keyword>
<dbReference type="Gene3D" id="2.30.30.490">
    <property type="match status" value="1"/>
</dbReference>
<evidence type="ECO:0000256" key="8">
    <source>
        <dbReference type="PROSITE-ProRule" id="PRU00035"/>
    </source>
</evidence>
<evidence type="ECO:0000256" key="5">
    <source>
        <dbReference type="ARBA" id="ARBA00023117"/>
    </source>
</evidence>
<comment type="subcellular location">
    <subcellularLocation>
        <location evidence="1">Nucleus</location>
    </subcellularLocation>
</comment>
<evidence type="ECO:0000256" key="1">
    <source>
        <dbReference type="ARBA" id="ARBA00004123"/>
    </source>
</evidence>
<keyword evidence="3" id="KW-0156">Chromatin regulator</keyword>
<evidence type="ECO:0000313" key="13">
    <source>
        <dbReference type="Proteomes" id="UP000320333"/>
    </source>
</evidence>
<dbReference type="InterPro" id="IPR001025">
    <property type="entry name" value="BAH_dom"/>
</dbReference>
<proteinExistence type="predicted"/>
<evidence type="ECO:0000256" key="9">
    <source>
        <dbReference type="SAM" id="MobiDB-lite"/>
    </source>
</evidence>
<dbReference type="PROSITE" id="PS51038">
    <property type="entry name" value="BAH"/>
    <property type="match status" value="1"/>
</dbReference>
<feature type="domain" description="Bromo" evidence="10">
    <location>
        <begin position="156"/>
        <end position="226"/>
    </location>
</feature>
<dbReference type="PANTHER" id="PTHR16062:SF19">
    <property type="entry name" value="PROTEIN POLYBROMO-1"/>
    <property type="match status" value="1"/>
</dbReference>
<comment type="caution">
    <text evidence="12">The sequence shown here is derived from an EMBL/GenBank/DDBJ whole genome shotgun (WGS) entry which is preliminary data.</text>
</comment>
<evidence type="ECO:0000256" key="6">
    <source>
        <dbReference type="ARBA" id="ARBA00023163"/>
    </source>
</evidence>
<feature type="region of interest" description="Disordered" evidence="9">
    <location>
        <begin position="544"/>
        <end position="577"/>
    </location>
</feature>
<dbReference type="GO" id="GO:0016586">
    <property type="term" value="C:RSC-type complex"/>
    <property type="evidence" value="ECO:0007669"/>
    <property type="project" value="InterPro"/>
</dbReference>
<evidence type="ECO:0000256" key="7">
    <source>
        <dbReference type="ARBA" id="ARBA00023242"/>
    </source>
</evidence>
<reference evidence="12 13" key="1">
    <citation type="journal article" date="2019" name="Sci. Rep.">
        <title>Comparative genomics of chytrid fungi reveal insights into the obligate biotrophic and pathogenic lifestyle of Synchytrium endobioticum.</title>
        <authorList>
            <person name="van de Vossenberg B.T.L.H."/>
            <person name="Warris S."/>
            <person name="Nguyen H.D.T."/>
            <person name="van Gent-Pelzer M.P.E."/>
            <person name="Joly D.L."/>
            <person name="van de Geest H.C."/>
            <person name="Bonants P.J.M."/>
            <person name="Smith D.S."/>
            <person name="Levesque C.A."/>
            <person name="van der Lee T.A.J."/>
        </authorList>
    </citation>
    <scope>NUCLEOTIDE SEQUENCE [LARGE SCALE GENOMIC DNA]</scope>
    <source>
        <strain evidence="12 13">CBS 675.73</strain>
    </source>
</reference>
<dbReference type="InterPro" id="IPR036427">
    <property type="entry name" value="Bromodomain-like_sf"/>
</dbReference>
<evidence type="ECO:0000313" key="12">
    <source>
        <dbReference type="EMBL" id="TPX77924.1"/>
    </source>
</evidence>
<dbReference type="OrthoDB" id="1742084at2759"/>
<name>A0A507FNP4_9FUNG</name>
<dbReference type="STRING" id="246404.A0A507FNP4"/>
<dbReference type="CDD" id="cd04369">
    <property type="entry name" value="Bromodomain"/>
    <property type="match status" value="1"/>
</dbReference>
<evidence type="ECO:0000256" key="4">
    <source>
        <dbReference type="ARBA" id="ARBA00023015"/>
    </source>
</evidence>
<sequence length="720" mass="78640">MKRRESSSSNPTPIDGATAQAIIVNALSTVTNHVDAKGRFVAELFMNLVPRKDYPDYYKIITKPIAVQTMIDRLETGHYGLQPNPLQAFEADFSLLAANAMTYNQIGSDVYKDAGTLLKLFQTDVAKDSRLATIDPEAIKYKAVINKIMSDLDASGQRYTYDVFFELPDRKIYKDYYITIKNPIALDVILSRIESLSYKSLDALSSDVQLMVRNAKTYNVEGSQIYKDADKLFAYYKQLIAKYVRTGSVAPAASAAAGKMENVPRGEGEPVENVTVAGEVYNLGDFVYIVNPVDAKKPTIGQITAMYKSPTDESSLFFKANWFLRPHQTFQLASSKFMENEVLRTNRIETYPTSDIVGRCWVLFVKDYLRGKPKGADMKHVFACESRYSIEGKSTAKIKLWQSKFPEPDLVAHAVPIVPVRAPLFKDESVQPRTPASVQQVDAAKKRKSEEFGDVKDDNDYGTPSHQDKKIKITLQQTSSNKVSTPVPHAAAPIAVTGSPAGMHSGNRESRKATGSGSGNNGPPMPSLSQQVASLPLPGTKMAAAVSGSQSVGGSGSATPAHGTSASANAAAPSSTESAGALGPIFELFDRTPMGEVKWFAGLPVHVIKRETVTHSLKYRVWKMRERMANAAHPADQKDGAPVSGTEDIRTDDNGMQDVVMTDANGTVDLKTSKVGGGDSKSIEKTGVQMQRHHSTLDLDVHLWNPMKQAFYDLASSLLS</sequence>
<keyword evidence="4" id="KW-0805">Transcription regulation</keyword>
<evidence type="ECO:0000259" key="11">
    <source>
        <dbReference type="PROSITE" id="PS51038"/>
    </source>
</evidence>
<dbReference type="InterPro" id="IPR043151">
    <property type="entry name" value="BAH_sf"/>
</dbReference>
<dbReference type="GO" id="GO:0006338">
    <property type="term" value="P:chromatin remodeling"/>
    <property type="evidence" value="ECO:0007669"/>
    <property type="project" value="InterPro"/>
</dbReference>
<accession>A0A507FNP4</accession>
<evidence type="ECO:0000256" key="2">
    <source>
        <dbReference type="ARBA" id="ARBA00022737"/>
    </source>
</evidence>
<keyword evidence="13" id="KW-1185">Reference proteome</keyword>